<dbReference type="Proteomes" id="UP000501168">
    <property type="component" value="Chromosome"/>
</dbReference>
<dbReference type="PANTHER" id="PTHR30373">
    <property type="entry name" value="UPF0603 PROTEIN YGCG"/>
    <property type="match status" value="1"/>
</dbReference>
<keyword evidence="2" id="KW-1133">Transmembrane helix</keyword>
<feature type="transmembrane region" description="Helical" evidence="2">
    <location>
        <begin position="218"/>
        <end position="236"/>
    </location>
</feature>
<dbReference type="EMBL" id="CP050253">
    <property type="protein sequence ID" value="QIQ22234.1"/>
    <property type="molecule type" value="Genomic_DNA"/>
</dbReference>
<keyword evidence="2" id="KW-0812">Transmembrane</keyword>
<dbReference type="Gene3D" id="3.10.310.50">
    <property type="match status" value="1"/>
</dbReference>
<evidence type="ECO:0000259" key="4">
    <source>
        <dbReference type="Pfam" id="PF04536"/>
    </source>
</evidence>
<reference evidence="5 6" key="1">
    <citation type="submission" date="2020-03" db="EMBL/GenBank/DDBJ databases">
        <title>Complete genome sequence of Orbus sp. IPMB12 (BCRC 80908).</title>
        <authorList>
            <person name="Lo W.-S."/>
            <person name="Chang T.-H."/>
            <person name="Kuo C.-H."/>
        </authorList>
    </citation>
    <scope>NUCLEOTIDE SEQUENCE [LARGE SCALE GENOMIC DNA]</scope>
    <source>
        <strain evidence="5 6">IPMB12</strain>
    </source>
</reference>
<gene>
    <name evidence="5" type="ORF">IPMB12_11355</name>
</gene>
<feature type="domain" description="TPM" evidence="4">
    <location>
        <begin position="34"/>
        <end position="159"/>
    </location>
</feature>
<sequence length="306" mass="32402">MLSAFRKFLFPVLMLMLSASAWAEFQVPQLTQRVTDLTQTLSAAQVDQLEQKLIEFEQQQDSGAQIAVLMVPTLDGTAIEQAALAVFDKWQLGQKGQDNGILILVAKDDRQMRIEVGYGFEGVIPDLQASRIINRQMVPAFKNDDYFTGISDAMESIMALVLNEPTGLTNSAKSNAQNIDELVEKNIVVFFFISLFASQLISRALPWSFVKKSKGRQSLVAGAINGLATGGFVGYHGFPGDVIIKAIFAGFVVSTILSGVMSANRGGGSGGSFRGGGRSSGGFGGGRGGFSGGGGRSGGGGASGRW</sequence>
<feature type="signal peptide" evidence="3">
    <location>
        <begin position="1"/>
        <end position="23"/>
    </location>
</feature>
<evidence type="ECO:0000256" key="2">
    <source>
        <dbReference type="SAM" id="Phobius"/>
    </source>
</evidence>
<keyword evidence="2" id="KW-0472">Membrane</keyword>
<keyword evidence="6" id="KW-1185">Reference proteome</keyword>
<keyword evidence="3" id="KW-0732">Signal</keyword>
<dbReference type="Pfam" id="PF04536">
    <property type="entry name" value="TPM_phosphatase"/>
    <property type="match status" value="1"/>
</dbReference>
<dbReference type="AlphaFoldDB" id="A0A6G9IEV9"/>
<feature type="transmembrane region" description="Helical" evidence="2">
    <location>
        <begin position="242"/>
        <end position="264"/>
    </location>
</feature>
<dbReference type="RefSeq" id="WP_166917530.1">
    <property type="nucleotide sequence ID" value="NZ_CP050253.1"/>
</dbReference>
<feature type="chain" id="PRO_5026057552" evidence="3">
    <location>
        <begin position="24"/>
        <end position="306"/>
    </location>
</feature>
<feature type="region of interest" description="Disordered" evidence="1">
    <location>
        <begin position="284"/>
        <end position="306"/>
    </location>
</feature>
<organism evidence="5 6">
    <name type="scientific">Zophobihabitans entericus</name>
    <dbReference type="NCBI Taxonomy" id="1635327"/>
    <lineage>
        <taxon>Bacteria</taxon>
        <taxon>Pseudomonadati</taxon>
        <taxon>Pseudomonadota</taxon>
        <taxon>Gammaproteobacteria</taxon>
        <taxon>Orbales</taxon>
        <taxon>Orbaceae</taxon>
        <taxon>Zophobihabitans</taxon>
    </lineage>
</organism>
<evidence type="ECO:0000256" key="1">
    <source>
        <dbReference type="SAM" id="MobiDB-lite"/>
    </source>
</evidence>
<dbReference type="PANTHER" id="PTHR30373:SF2">
    <property type="entry name" value="UPF0603 PROTEIN YGCG"/>
    <property type="match status" value="1"/>
</dbReference>
<dbReference type="InParanoid" id="A0A6G9IEV9"/>
<evidence type="ECO:0000256" key="3">
    <source>
        <dbReference type="SAM" id="SignalP"/>
    </source>
</evidence>
<protein>
    <submittedName>
        <fullName evidence="5">YgcG family protein</fullName>
    </submittedName>
</protein>
<feature type="transmembrane region" description="Helical" evidence="2">
    <location>
        <begin position="187"/>
        <end position="206"/>
    </location>
</feature>
<dbReference type="InterPro" id="IPR007621">
    <property type="entry name" value="TPM_dom"/>
</dbReference>
<accession>A0A6G9IEV9</accession>
<dbReference type="KEGG" id="orb:IPMB12_11355"/>
<evidence type="ECO:0000313" key="6">
    <source>
        <dbReference type="Proteomes" id="UP000501168"/>
    </source>
</evidence>
<evidence type="ECO:0000313" key="5">
    <source>
        <dbReference type="EMBL" id="QIQ22234.1"/>
    </source>
</evidence>
<name>A0A6G9IEV9_9GAMM</name>
<proteinExistence type="predicted"/>